<evidence type="ECO:0000259" key="9">
    <source>
        <dbReference type="PROSITE" id="PS51007"/>
    </source>
</evidence>
<feature type="binding site" description="covalent" evidence="6">
    <location>
        <position position="56"/>
    </location>
    <ligand>
        <name>heme c</name>
        <dbReference type="ChEBI" id="CHEBI:61717"/>
        <label>1</label>
    </ligand>
</feature>
<keyword evidence="2 6" id="KW-0349">Heme</keyword>
<evidence type="ECO:0000256" key="1">
    <source>
        <dbReference type="ARBA" id="ARBA00022448"/>
    </source>
</evidence>
<dbReference type="PROSITE" id="PS51257">
    <property type="entry name" value="PROKAR_LIPOPROTEIN"/>
    <property type="match status" value="1"/>
</dbReference>
<organism evidence="10 11">
    <name type="scientific">Caballeronia udeis</name>
    <dbReference type="NCBI Taxonomy" id="1232866"/>
    <lineage>
        <taxon>Bacteria</taxon>
        <taxon>Pseudomonadati</taxon>
        <taxon>Pseudomonadota</taxon>
        <taxon>Betaproteobacteria</taxon>
        <taxon>Burkholderiales</taxon>
        <taxon>Burkholderiaceae</taxon>
        <taxon>Caballeronia</taxon>
    </lineage>
</organism>
<evidence type="ECO:0000256" key="8">
    <source>
        <dbReference type="SAM" id="SignalP"/>
    </source>
</evidence>
<dbReference type="InterPro" id="IPR036909">
    <property type="entry name" value="Cyt_c-like_dom_sf"/>
</dbReference>
<dbReference type="SUPFAM" id="SSF46626">
    <property type="entry name" value="Cytochrome c"/>
    <property type="match status" value="3"/>
</dbReference>
<sequence length="411" mass="43172">MNRAISLRLGALALCAAALSACSERADEPVVSTHDSAAEQIARGRYLAKAADCAACHTIAGSAPFAGGVKLASPFGTFYGTNITPDPVHGIGKWSAAHFYKTLHDGVAPDKQLYPAMPYTSYRTMSRADSDAIYAYLMAQKPAAVPNHEPDLKFPFNVRVAVMFWNMLFLKETLPDTSVGSSADWNRGRYLANALGHCAECHTPRGAFGQMNGAKALQGSTLGRVEPPDITPAGLAARGWTSPDLQTFFATGISRQGPAFGEMHPVVMLSTQYLSPGDLRALSTYMLGDAPPPPTPVQPGSADAAQVAAGRASYVAVCAGCHGREGEGKPHVAVSMQGSSTLRQADPHNLIVAMLDGMDAAEFAGTESMQAMPGFAATLSDDELANLANYLRSGWGGQPGDVTAANVKALR</sequence>
<dbReference type="Proteomes" id="UP000054683">
    <property type="component" value="Unassembled WGS sequence"/>
</dbReference>
<feature type="domain" description="Cytochrome c" evidence="9">
    <location>
        <begin position="39"/>
        <end position="141"/>
    </location>
</feature>
<feature type="binding site" description="covalent" evidence="6">
    <location>
        <position position="318"/>
    </location>
    <ligand>
        <name>heme c</name>
        <dbReference type="ChEBI" id="CHEBI:61717"/>
        <label>3</label>
    </ligand>
</feature>
<comment type="cofactor">
    <cofactor evidence="6">
        <name>heme c</name>
        <dbReference type="ChEBI" id="CHEBI:61717"/>
    </cofactor>
    <text evidence="6">Binds 3 heme c groups covalently per subunit.</text>
</comment>
<dbReference type="AlphaFoldDB" id="A0A158J0Y3"/>
<name>A0A158J0Y3_9BURK</name>
<feature type="binding site" description="covalent" evidence="6">
    <location>
        <position position="198"/>
    </location>
    <ligand>
        <name>heme c</name>
        <dbReference type="ChEBI" id="CHEBI:61717"/>
        <label>2</label>
    </ligand>
</feature>
<dbReference type="PROSITE" id="PS51007">
    <property type="entry name" value="CYTC"/>
    <property type="match status" value="3"/>
</dbReference>
<feature type="domain" description="Cytochrome c" evidence="9">
    <location>
        <begin position="305"/>
        <end position="395"/>
    </location>
</feature>
<evidence type="ECO:0000256" key="6">
    <source>
        <dbReference type="PIRSR" id="PIRSR000018-50"/>
    </source>
</evidence>
<dbReference type="PRINTS" id="PR00605">
    <property type="entry name" value="CYTCHROMECIC"/>
</dbReference>
<keyword evidence="8" id="KW-0732">Signal</keyword>
<evidence type="ECO:0000256" key="4">
    <source>
        <dbReference type="ARBA" id="ARBA00022982"/>
    </source>
</evidence>
<feature type="signal peptide" evidence="8">
    <location>
        <begin position="1"/>
        <end position="26"/>
    </location>
</feature>
<feature type="binding site" description="axial binding residue" evidence="7">
    <location>
        <position position="322"/>
    </location>
    <ligand>
        <name>heme c</name>
        <dbReference type="ChEBI" id="CHEBI:61717"/>
        <label>3</label>
    </ligand>
    <ligandPart>
        <name>Fe</name>
        <dbReference type="ChEBI" id="CHEBI:18248"/>
    </ligandPart>
</feature>
<dbReference type="Pfam" id="PF13442">
    <property type="entry name" value="Cytochrome_CBB3"/>
    <property type="match status" value="1"/>
</dbReference>
<dbReference type="GO" id="GO:0020037">
    <property type="term" value="F:heme binding"/>
    <property type="evidence" value="ECO:0007669"/>
    <property type="project" value="InterPro"/>
</dbReference>
<keyword evidence="5 7" id="KW-0408">Iron</keyword>
<gene>
    <name evidence="10" type="ORF">AWB69_06916</name>
</gene>
<reference evidence="10 11" key="1">
    <citation type="submission" date="2016-01" db="EMBL/GenBank/DDBJ databases">
        <authorList>
            <person name="Oliw E.H."/>
        </authorList>
    </citation>
    <scope>NUCLEOTIDE SEQUENCE [LARGE SCALE GENOMIC DNA]</scope>
    <source>
        <strain evidence="10">LMG 27134</strain>
    </source>
</reference>
<dbReference type="OrthoDB" id="9809720at2"/>
<dbReference type="PANTHER" id="PTHR35008:SF4">
    <property type="entry name" value="BLL4482 PROTEIN"/>
    <property type="match status" value="1"/>
</dbReference>
<accession>A0A158J0Y3</accession>
<dbReference type="GO" id="GO:0009055">
    <property type="term" value="F:electron transfer activity"/>
    <property type="evidence" value="ECO:0007669"/>
    <property type="project" value="InterPro"/>
</dbReference>
<proteinExistence type="predicted"/>
<dbReference type="EMBL" id="FCOK02000066">
    <property type="protein sequence ID" value="SAL62029.1"/>
    <property type="molecule type" value="Genomic_DNA"/>
</dbReference>
<dbReference type="GO" id="GO:0005506">
    <property type="term" value="F:iron ion binding"/>
    <property type="evidence" value="ECO:0007669"/>
    <property type="project" value="InterPro"/>
</dbReference>
<feature type="binding site" description="covalent" evidence="6">
    <location>
        <position position="321"/>
    </location>
    <ligand>
        <name>heme c</name>
        <dbReference type="ChEBI" id="CHEBI:61717"/>
        <label>3</label>
    </ligand>
</feature>
<dbReference type="Pfam" id="PF00034">
    <property type="entry name" value="Cytochrom_C"/>
    <property type="match status" value="1"/>
</dbReference>
<dbReference type="InterPro" id="IPR008168">
    <property type="entry name" value="Cyt_C_IC"/>
</dbReference>
<feature type="domain" description="Cytochrome c" evidence="9">
    <location>
        <begin position="183"/>
        <end position="290"/>
    </location>
</feature>
<keyword evidence="3 7" id="KW-0479">Metal-binding</keyword>
<dbReference type="RefSeq" id="WP_062091140.1">
    <property type="nucleotide sequence ID" value="NZ_FCOK02000066.1"/>
</dbReference>
<dbReference type="PANTHER" id="PTHR35008">
    <property type="entry name" value="BLL4482 PROTEIN-RELATED"/>
    <property type="match status" value="1"/>
</dbReference>
<evidence type="ECO:0000313" key="10">
    <source>
        <dbReference type="EMBL" id="SAL62029.1"/>
    </source>
</evidence>
<keyword evidence="1" id="KW-0813">Transport</keyword>
<dbReference type="InterPro" id="IPR051459">
    <property type="entry name" value="Cytochrome_c-type_DH"/>
</dbReference>
<evidence type="ECO:0000256" key="3">
    <source>
        <dbReference type="ARBA" id="ARBA00022723"/>
    </source>
</evidence>
<feature type="chain" id="PRO_5008502000" evidence="8">
    <location>
        <begin position="27"/>
        <end position="411"/>
    </location>
</feature>
<feature type="binding site" description="covalent" evidence="6">
    <location>
        <position position="201"/>
    </location>
    <ligand>
        <name>heme c</name>
        <dbReference type="ChEBI" id="CHEBI:61717"/>
        <label>2</label>
    </ligand>
</feature>
<evidence type="ECO:0000256" key="5">
    <source>
        <dbReference type="ARBA" id="ARBA00023004"/>
    </source>
</evidence>
<dbReference type="Gene3D" id="1.10.760.10">
    <property type="entry name" value="Cytochrome c-like domain"/>
    <property type="match status" value="3"/>
</dbReference>
<feature type="binding site" description="axial binding residue" evidence="7">
    <location>
        <position position="57"/>
    </location>
    <ligand>
        <name>heme c</name>
        <dbReference type="ChEBI" id="CHEBI:61717"/>
        <label>1</label>
    </ligand>
    <ligandPart>
        <name>Fe</name>
        <dbReference type="ChEBI" id="CHEBI:18248"/>
    </ligandPart>
</feature>
<evidence type="ECO:0000256" key="2">
    <source>
        <dbReference type="ARBA" id="ARBA00022617"/>
    </source>
</evidence>
<feature type="binding site" description="axial binding residue" evidence="7">
    <location>
        <position position="202"/>
    </location>
    <ligand>
        <name>heme c</name>
        <dbReference type="ChEBI" id="CHEBI:61717"/>
        <label>2</label>
    </ligand>
    <ligandPart>
        <name>Fe</name>
        <dbReference type="ChEBI" id="CHEBI:18248"/>
    </ligandPart>
</feature>
<evidence type="ECO:0000256" key="7">
    <source>
        <dbReference type="PIRSR" id="PIRSR000018-51"/>
    </source>
</evidence>
<dbReference type="GO" id="GO:0016020">
    <property type="term" value="C:membrane"/>
    <property type="evidence" value="ECO:0007669"/>
    <property type="project" value="InterPro"/>
</dbReference>
<keyword evidence="4" id="KW-0249">Electron transport</keyword>
<dbReference type="GO" id="GO:0016614">
    <property type="term" value="F:oxidoreductase activity, acting on CH-OH group of donors"/>
    <property type="evidence" value="ECO:0007669"/>
    <property type="project" value="InterPro"/>
</dbReference>
<dbReference type="InterPro" id="IPR009056">
    <property type="entry name" value="Cyt_c-like_dom"/>
</dbReference>
<evidence type="ECO:0000313" key="11">
    <source>
        <dbReference type="Proteomes" id="UP000054683"/>
    </source>
</evidence>
<dbReference type="InterPro" id="IPR014353">
    <property type="entry name" value="Membr-bd_ADH_cyt_c"/>
</dbReference>
<dbReference type="PIRSF" id="PIRSF000018">
    <property type="entry name" value="Mb_ADH_cyt_c"/>
    <property type="match status" value="1"/>
</dbReference>
<feature type="binding site" description="covalent" evidence="6">
    <location>
        <position position="53"/>
    </location>
    <ligand>
        <name>heme c</name>
        <dbReference type="ChEBI" id="CHEBI:61717"/>
        <label>1</label>
    </ligand>
</feature>
<protein>
    <submittedName>
        <fullName evidence="10">Gluconate 2-dehydrogenase (Acceptor)</fullName>
    </submittedName>
</protein>